<dbReference type="STRING" id="1179773.BN6_83660"/>
<organism evidence="1 2">
    <name type="scientific">Saccharothrix espanaensis (strain ATCC 51144 / DSM 44229 / JCM 9112 / NBRC 15066 / NRRL 15764)</name>
    <dbReference type="NCBI Taxonomy" id="1179773"/>
    <lineage>
        <taxon>Bacteria</taxon>
        <taxon>Bacillati</taxon>
        <taxon>Actinomycetota</taxon>
        <taxon>Actinomycetes</taxon>
        <taxon>Pseudonocardiales</taxon>
        <taxon>Pseudonocardiaceae</taxon>
        <taxon>Saccharothrix</taxon>
    </lineage>
</organism>
<dbReference type="KEGG" id="sesp:BN6_83660"/>
<evidence type="ECO:0000313" key="1">
    <source>
        <dbReference type="EMBL" id="CCH35582.1"/>
    </source>
</evidence>
<dbReference type="PATRIC" id="fig|1179773.3.peg.8447"/>
<dbReference type="AlphaFoldDB" id="K0KDH3"/>
<dbReference type="Proteomes" id="UP000006281">
    <property type="component" value="Chromosome"/>
</dbReference>
<reference evidence="1 2" key="1">
    <citation type="journal article" date="2012" name="BMC Genomics">
        <title>Complete genome sequence of Saccharothrix espanaensis DSM 44229T and comparison to the other completely sequenced Pseudonocardiaceae.</title>
        <authorList>
            <person name="Strobel T."/>
            <person name="Al-Dilaimi A."/>
            <person name="Blom J."/>
            <person name="Gessner A."/>
            <person name="Kalinowski J."/>
            <person name="Luzhetska M."/>
            <person name="Puhler A."/>
            <person name="Szczepanowski R."/>
            <person name="Bechthold A."/>
            <person name="Ruckert C."/>
        </authorList>
    </citation>
    <scope>NUCLEOTIDE SEQUENCE [LARGE SCALE GENOMIC DNA]</scope>
    <source>
        <strain evidence="2">ATCC 51144 / DSM 44229 / JCM 9112 / NBRC 15066 / NRRL 15764</strain>
    </source>
</reference>
<dbReference type="eggNOG" id="COG0494">
    <property type="taxonomic scope" value="Bacteria"/>
</dbReference>
<dbReference type="OrthoDB" id="3404294at2"/>
<evidence type="ECO:0000313" key="2">
    <source>
        <dbReference type="Proteomes" id="UP000006281"/>
    </source>
</evidence>
<evidence type="ECO:0008006" key="3">
    <source>
        <dbReference type="Google" id="ProtNLM"/>
    </source>
</evidence>
<protein>
    <recommendedName>
        <fullName evidence="3">NTP pyrophosphohydrolase</fullName>
    </recommendedName>
</protein>
<name>K0KDH3_SACES</name>
<gene>
    <name evidence="1" type="ordered locus">BN6_83660</name>
</gene>
<proteinExistence type="predicted"/>
<keyword evidence="2" id="KW-1185">Reference proteome</keyword>
<dbReference type="BioCyc" id="SESP1179773:BN6_RS40550-MONOMER"/>
<dbReference type="EMBL" id="HE804045">
    <property type="protein sequence ID" value="CCH35582.1"/>
    <property type="molecule type" value="Genomic_DNA"/>
</dbReference>
<accession>K0KDH3</accession>
<dbReference type="HOGENOM" id="CLU_098980_1_0_11"/>
<sequence>MSLPLLVVDAANVIGSVPDGWWRDRAAAAERLRNSLVGVGEQGLSGFAEGPLEVVLVVEGKARHVQSIPGVRVVSATSSGDDAIVDVVRAEAPGRPTAVVTADRELRRRVTDLGASVLGPRSVR</sequence>